<reference evidence="1 2" key="1">
    <citation type="journal article" date="2013" name="Genome Announc.">
        <title>Draft Genome Sequence of 'Candidatus Halobonum tyrrellensis' Strain G22, Isolated from the Hypersaline Waters of Lake Tyrrell, Australia.</title>
        <authorList>
            <person name="Ugalde J.A."/>
            <person name="Narasingarao P."/>
            <person name="Kuo S."/>
            <person name="Podell S."/>
            <person name="Allen E.E."/>
        </authorList>
    </citation>
    <scope>NUCLEOTIDE SEQUENCE [LARGE SCALE GENOMIC DNA]</scope>
    <source>
        <strain evidence="1 2">G22</strain>
    </source>
</reference>
<dbReference type="Gene3D" id="2.60.120.260">
    <property type="entry name" value="Galactose-binding domain-like"/>
    <property type="match status" value="1"/>
</dbReference>
<dbReference type="OrthoDB" id="317492at2157"/>
<dbReference type="eggNOG" id="arCOG08135">
    <property type="taxonomic scope" value="Archaea"/>
</dbReference>
<accession>V4HCC5</accession>
<dbReference type="EMBL" id="ASGZ01000052">
    <property type="protein sequence ID" value="ESP87713.1"/>
    <property type="molecule type" value="Genomic_DNA"/>
</dbReference>
<evidence type="ECO:0000313" key="2">
    <source>
        <dbReference type="Proteomes" id="UP000017840"/>
    </source>
</evidence>
<dbReference type="Pfam" id="PF24108">
    <property type="entry name" value="DUF7383"/>
    <property type="match status" value="1"/>
</dbReference>
<dbReference type="AlphaFoldDB" id="V4HCC5"/>
<dbReference type="SUPFAM" id="SSF49785">
    <property type="entry name" value="Galactose-binding domain-like"/>
    <property type="match status" value="1"/>
</dbReference>
<evidence type="ECO:0000313" key="1">
    <source>
        <dbReference type="EMBL" id="ESP87713.1"/>
    </source>
</evidence>
<name>V4HCC5_9EURY</name>
<dbReference type="InterPro" id="IPR055807">
    <property type="entry name" value="DUF7383"/>
</dbReference>
<keyword evidence="2" id="KW-1185">Reference proteome</keyword>
<dbReference type="InterPro" id="IPR008979">
    <property type="entry name" value="Galactose-bd-like_sf"/>
</dbReference>
<proteinExistence type="predicted"/>
<comment type="caution">
    <text evidence="1">The sequence shown here is derived from an EMBL/GenBank/DDBJ whole genome shotgun (WGS) entry which is preliminary data.</text>
</comment>
<organism evidence="1 2">
    <name type="scientific">Candidatus Halobonum tyrrellensis G22</name>
    <dbReference type="NCBI Taxonomy" id="1324957"/>
    <lineage>
        <taxon>Archaea</taxon>
        <taxon>Methanobacteriati</taxon>
        <taxon>Methanobacteriota</taxon>
        <taxon>Stenosarchaea group</taxon>
        <taxon>Halobacteria</taxon>
        <taxon>Halobacteriales</taxon>
        <taxon>Haloferacaceae</taxon>
        <taxon>Candidatus Halobonum</taxon>
    </lineage>
</organism>
<sequence>MRTRATYASVNVGAQLAPEGRSLNLEWADDAGDRTDAHEFEVATADPRDAFLGVQAFDVSEYGHELLLNDDPLSGFDIPPGDGWQYWVDSVTGASLTRGTNTLEVARDTDTRDAFAVGTVWVNWKAPVDEE</sequence>
<dbReference type="Proteomes" id="UP000017840">
    <property type="component" value="Unassembled WGS sequence"/>
</dbReference>
<dbReference type="RefSeq" id="WP_023395149.1">
    <property type="nucleotide sequence ID" value="NZ_ASGZ01000052.1"/>
</dbReference>
<protein>
    <submittedName>
        <fullName evidence="1">Uncharacterized protein</fullName>
    </submittedName>
</protein>
<gene>
    <name evidence="1" type="ORF">K933_12870</name>
</gene>